<sequence>MARQISTRRGGATSGDTNLLCLYRIIGNPLLYVVAMLATGASFYYLSQDPYVDVVAVPVQNNKAPAASLTSNNAVSTEGGANQLVKTDRDGAASKISAPVEREQKTNAPAAQSPNQNPKLLNEDDPTLIKLNQTYLTHLKSLPPLPKKVHILFPDKHYDVTHASLPFVQHSIIALKTLNPNWNIIIHDNDDVDSIIRRGGQEGIISQQEVDILVGTSTNGTEAAHIVERSDIARLLLMYLEGGFYLDADRLISIPMDNVVRDSTRLCLPTFDDANFCQDLQCTSPKNELFLNMIRDCSKIRMTSGPNGGPLERRKGWSKGGALFDMGPVVYNRNILSMVFEGVTYDDIGSHGGYGKARESLVNSEGLILTKRDKSMDGLLVDGSIQHYDRGALYSAYGMKPWAAAVDAVWDEKR</sequence>
<comment type="caution">
    <text evidence="4">The sequence shown here is derived from an EMBL/GenBank/DDBJ whole genome shotgun (WGS) entry which is preliminary data.</text>
</comment>
<feature type="region of interest" description="Disordered" evidence="2">
    <location>
        <begin position="78"/>
        <end position="123"/>
    </location>
</feature>
<proteinExistence type="predicted"/>
<evidence type="ECO:0000256" key="2">
    <source>
        <dbReference type="SAM" id="MobiDB-lite"/>
    </source>
</evidence>
<dbReference type="PANTHER" id="PTHR32385:SF15">
    <property type="entry name" value="INOSITOL PHOSPHOCERAMIDE MANNOSYLTRANSFERASE 1"/>
    <property type="match status" value="1"/>
</dbReference>
<organism evidence="4 5">
    <name type="scientific">Cyclotella atomus</name>
    <dbReference type="NCBI Taxonomy" id="382360"/>
    <lineage>
        <taxon>Eukaryota</taxon>
        <taxon>Sar</taxon>
        <taxon>Stramenopiles</taxon>
        <taxon>Ochrophyta</taxon>
        <taxon>Bacillariophyta</taxon>
        <taxon>Coscinodiscophyceae</taxon>
        <taxon>Thalassiosirophycidae</taxon>
        <taxon>Stephanodiscales</taxon>
        <taxon>Stephanodiscaceae</taxon>
        <taxon>Cyclotella</taxon>
    </lineage>
</organism>
<evidence type="ECO:0008006" key="6">
    <source>
        <dbReference type="Google" id="ProtNLM"/>
    </source>
</evidence>
<dbReference type="Gene3D" id="3.90.550.20">
    <property type="match status" value="1"/>
</dbReference>
<accession>A0ABD3QBA1</accession>
<keyword evidence="3" id="KW-0812">Transmembrane</keyword>
<keyword evidence="5" id="KW-1185">Reference proteome</keyword>
<reference evidence="4 5" key="1">
    <citation type="submission" date="2024-10" db="EMBL/GenBank/DDBJ databases">
        <title>Updated reference genomes for cyclostephanoid diatoms.</title>
        <authorList>
            <person name="Roberts W.R."/>
            <person name="Alverson A.J."/>
        </authorList>
    </citation>
    <scope>NUCLEOTIDE SEQUENCE [LARGE SCALE GENOMIC DNA]</scope>
    <source>
        <strain evidence="4 5">AJA010-31</strain>
    </source>
</reference>
<dbReference type="InterPro" id="IPR051706">
    <property type="entry name" value="Glycosyltransferase_domain"/>
</dbReference>
<dbReference type="GO" id="GO:0016740">
    <property type="term" value="F:transferase activity"/>
    <property type="evidence" value="ECO:0007669"/>
    <property type="project" value="UniProtKB-KW"/>
</dbReference>
<dbReference type="GO" id="GO:0006673">
    <property type="term" value="P:inositol phosphoceramide metabolic process"/>
    <property type="evidence" value="ECO:0007669"/>
    <property type="project" value="UniProtKB-ARBA"/>
</dbReference>
<dbReference type="EMBL" id="JALLPJ020000257">
    <property type="protein sequence ID" value="KAL3797347.1"/>
    <property type="molecule type" value="Genomic_DNA"/>
</dbReference>
<evidence type="ECO:0000256" key="3">
    <source>
        <dbReference type="SAM" id="Phobius"/>
    </source>
</evidence>
<dbReference type="AlphaFoldDB" id="A0ABD3QBA1"/>
<dbReference type="InterPro" id="IPR029044">
    <property type="entry name" value="Nucleotide-diphossugar_trans"/>
</dbReference>
<feature type="compositionally biased region" description="Polar residues" evidence="2">
    <location>
        <begin position="106"/>
        <end position="119"/>
    </location>
</feature>
<feature type="transmembrane region" description="Helical" evidence="3">
    <location>
        <begin position="21"/>
        <end position="46"/>
    </location>
</feature>
<evidence type="ECO:0000313" key="4">
    <source>
        <dbReference type="EMBL" id="KAL3797347.1"/>
    </source>
</evidence>
<dbReference type="SUPFAM" id="SSF53448">
    <property type="entry name" value="Nucleotide-diphospho-sugar transferases"/>
    <property type="match status" value="1"/>
</dbReference>
<keyword evidence="1" id="KW-0808">Transferase</keyword>
<dbReference type="GO" id="GO:0006688">
    <property type="term" value="P:glycosphingolipid biosynthetic process"/>
    <property type="evidence" value="ECO:0007669"/>
    <property type="project" value="UniProtKB-ARBA"/>
</dbReference>
<dbReference type="GO" id="GO:0016020">
    <property type="term" value="C:membrane"/>
    <property type="evidence" value="ECO:0007669"/>
    <property type="project" value="GOC"/>
</dbReference>
<dbReference type="Proteomes" id="UP001530400">
    <property type="component" value="Unassembled WGS sequence"/>
</dbReference>
<gene>
    <name evidence="4" type="ORF">ACHAWO_005506</name>
</gene>
<name>A0ABD3QBA1_9STRA</name>
<evidence type="ECO:0000313" key="5">
    <source>
        <dbReference type="Proteomes" id="UP001530400"/>
    </source>
</evidence>
<evidence type="ECO:0000256" key="1">
    <source>
        <dbReference type="ARBA" id="ARBA00022679"/>
    </source>
</evidence>
<keyword evidence="3" id="KW-0472">Membrane</keyword>
<dbReference type="Pfam" id="PF04488">
    <property type="entry name" value="Gly_transf_sug"/>
    <property type="match status" value="1"/>
</dbReference>
<protein>
    <recommendedName>
        <fullName evidence="6">Glycosyltransferase family 32 protein</fullName>
    </recommendedName>
</protein>
<keyword evidence="3" id="KW-1133">Transmembrane helix</keyword>
<dbReference type="InterPro" id="IPR007577">
    <property type="entry name" value="GlycoTrfase_DXD_sugar-bd_CS"/>
</dbReference>
<dbReference type="PANTHER" id="PTHR32385">
    <property type="entry name" value="MANNOSYL PHOSPHORYLINOSITOL CERAMIDE SYNTHASE"/>
    <property type="match status" value="1"/>
</dbReference>